<organism evidence="1 2">
    <name type="scientific">Stylosanthes scabra</name>
    <dbReference type="NCBI Taxonomy" id="79078"/>
    <lineage>
        <taxon>Eukaryota</taxon>
        <taxon>Viridiplantae</taxon>
        <taxon>Streptophyta</taxon>
        <taxon>Embryophyta</taxon>
        <taxon>Tracheophyta</taxon>
        <taxon>Spermatophyta</taxon>
        <taxon>Magnoliopsida</taxon>
        <taxon>eudicotyledons</taxon>
        <taxon>Gunneridae</taxon>
        <taxon>Pentapetalae</taxon>
        <taxon>rosids</taxon>
        <taxon>fabids</taxon>
        <taxon>Fabales</taxon>
        <taxon>Fabaceae</taxon>
        <taxon>Papilionoideae</taxon>
        <taxon>50 kb inversion clade</taxon>
        <taxon>dalbergioids sensu lato</taxon>
        <taxon>Dalbergieae</taxon>
        <taxon>Pterocarpus clade</taxon>
        <taxon>Stylosanthes</taxon>
    </lineage>
</organism>
<evidence type="ECO:0000313" key="1">
    <source>
        <dbReference type="EMBL" id="MED6110681.1"/>
    </source>
</evidence>
<sequence length="103" mass="11559">MREGFSAVVWALDVAVGGGLIRCETSAERRREERVCSHQVDLAQGLCPHDSPGCPGRYTEIVCQKSNFSTAKTHYQPNMDRYCYGPVLISLQYRPKTGNRPIQ</sequence>
<comment type="caution">
    <text evidence="1">The sequence shown here is derived from an EMBL/GenBank/DDBJ whole genome shotgun (WGS) entry which is preliminary data.</text>
</comment>
<protein>
    <recommendedName>
        <fullName evidence="3">Secreted protein</fullName>
    </recommendedName>
</protein>
<evidence type="ECO:0000313" key="2">
    <source>
        <dbReference type="Proteomes" id="UP001341840"/>
    </source>
</evidence>
<evidence type="ECO:0008006" key="3">
    <source>
        <dbReference type="Google" id="ProtNLM"/>
    </source>
</evidence>
<accession>A0ABU6QGS4</accession>
<gene>
    <name evidence="1" type="ORF">PIB30_045116</name>
</gene>
<reference evidence="1 2" key="1">
    <citation type="journal article" date="2023" name="Plants (Basel)">
        <title>Bridging the Gap: Combining Genomics and Transcriptomics Approaches to Understand Stylosanthes scabra, an Orphan Legume from the Brazilian Caatinga.</title>
        <authorList>
            <person name="Ferreira-Neto J.R.C."/>
            <person name="da Silva M.D."/>
            <person name="Binneck E."/>
            <person name="de Melo N.F."/>
            <person name="da Silva R.H."/>
            <person name="de Melo A.L.T.M."/>
            <person name="Pandolfi V."/>
            <person name="Bustamante F.O."/>
            <person name="Brasileiro-Vidal A.C."/>
            <person name="Benko-Iseppon A.M."/>
        </authorList>
    </citation>
    <scope>NUCLEOTIDE SEQUENCE [LARGE SCALE GENOMIC DNA]</scope>
    <source>
        <tissue evidence="1">Leaves</tissue>
    </source>
</reference>
<name>A0ABU6QGS4_9FABA</name>
<keyword evidence="2" id="KW-1185">Reference proteome</keyword>
<dbReference type="Proteomes" id="UP001341840">
    <property type="component" value="Unassembled WGS sequence"/>
</dbReference>
<dbReference type="EMBL" id="JASCZI010000273">
    <property type="protein sequence ID" value="MED6110681.1"/>
    <property type="molecule type" value="Genomic_DNA"/>
</dbReference>
<proteinExistence type="predicted"/>